<accession>A0A7J8EZV5</accession>
<reference evidence="1 2" key="1">
    <citation type="journal article" date="2020" name="Nature">
        <title>Six reference-quality genomes reveal evolution of bat adaptations.</title>
        <authorList>
            <person name="Jebb D."/>
            <person name="Huang Z."/>
            <person name="Pippel M."/>
            <person name="Hughes G.M."/>
            <person name="Lavrichenko K."/>
            <person name="Devanna P."/>
            <person name="Winkler S."/>
            <person name="Jermiin L.S."/>
            <person name="Skirmuntt E.C."/>
            <person name="Katzourakis A."/>
            <person name="Burkitt-Gray L."/>
            <person name="Ray D.A."/>
            <person name="Sullivan K.A.M."/>
            <person name="Roscito J.G."/>
            <person name="Kirilenko B.M."/>
            <person name="Davalos L.M."/>
            <person name="Corthals A.P."/>
            <person name="Power M.L."/>
            <person name="Jones G."/>
            <person name="Ransome R.D."/>
            <person name="Dechmann D.K.N."/>
            <person name="Locatelli A.G."/>
            <person name="Puechmaille S.J."/>
            <person name="Fedrigo O."/>
            <person name="Jarvis E.D."/>
            <person name="Hiller M."/>
            <person name="Vernes S.C."/>
            <person name="Myers E.W."/>
            <person name="Teeling E.C."/>
        </authorList>
    </citation>
    <scope>NUCLEOTIDE SEQUENCE [LARGE SCALE GENOMIC DNA]</scope>
    <source>
        <strain evidence="1">MRouAeg1</strain>
        <tissue evidence="1">Muscle</tissue>
    </source>
</reference>
<dbReference type="AlphaFoldDB" id="A0A7J8EZV5"/>
<evidence type="ECO:0000313" key="2">
    <source>
        <dbReference type="Proteomes" id="UP000593571"/>
    </source>
</evidence>
<name>A0A7J8EZV5_ROUAE</name>
<comment type="caution">
    <text evidence="1">The sequence shown here is derived from an EMBL/GenBank/DDBJ whole genome shotgun (WGS) entry which is preliminary data.</text>
</comment>
<evidence type="ECO:0000313" key="1">
    <source>
        <dbReference type="EMBL" id="KAF6441014.1"/>
    </source>
</evidence>
<protein>
    <submittedName>
        <fullName evidence="1">Uncharacterized protein</fullName>
    </submittedName>
</protein>
<gene>
    <name evidence="1" type="ORF">HJG63_012243</name>
</gene>
<dbReference type="Proteomes" id="UP000593571">
    <property type="component" value="Unassembled WGS sequence"/>
</dbReference>
<keyword evidence="2" id="KW-1185">Reference proteome</keyword>
<dbReference type="EMBL" id="JACASE010000008">
    <property type="protein sequence ID" value="KAF6441014.1"/>
    <property type="molecule type" value="Genomic_DNA"/>
</dbReference>
<proteinExistence type="predicted"/>
<organism evidence="1 2">
    <name type="scientific">Rousettus aegyptiacus</name>
    <name type="common">Egyptian fruit bat</name>
    <name type="synonym">Pteropus aegyptiacus</name>
    <dbReference type="NCBI Taxonomy" id="9407"/>
    <lineage>
        <taxon>Eukaryota</taxon>
        <taxon>Metazoa</taxon>
        <taxon>Chordata</taxon>
        <taxon>Craniata</taxon>
        <taxon>Vertebrata</taxon>
        <taxon>Euteleostomi</taxon>
        <taxon>Mammalia</taxon>
        <taxon>Eutheria</taxon>
        <taxon>Laurasiatheria</taxon>
        <taxon>Chiroptera</taxon>
        <taxon>Yinpterochiroptera</taxon>
        <taxon>Pteropodoidea</taxon>
        <taxon>Pteropodidae</taxon>
        <taxon>Rousettinae</taxon>
        <taxon>Rousettus</taxon>
    </lineage>
</organism>
<sequence length="137" mass="15013">MHPRLPYETDTLPFQELRSLPQLGNASVCLESGVCLRHGPSVPPVAPRNSRSGPSPSRPPRSCILTQFFFIASSETKTLSNVIIASWGHPEHSRSKTASSLAFTCICSSHQVILSKSVKLALFSVQFCTFWQMPAVT</sequence>